<keyword evidence="3 8" id="KW-0548">Nucleotidyltransferase</keyword>
<dbReference type="EC" id="2.7.7.108" evidence="8"/>
<feature type="binding site" evidence="8">
    <location>
        <position position="122"/>
    </location>
    <ligand>
        <name>ATP</name>
        <dbReference type="ChEBI" id="CHEBI:30616"/>
    </ligand>
</feature>
<dbReference type="GO" id="GO:0070733">
    <property type="term" value="F:AMPylase activity"/>
    <property type="evidence" value="ECO:0007669"/>
    <property type="project" value="UniProtKB-EC"/>
</dbReference>
<feature type="binding site" evidence="8">
    <location>
        <position position="185"/>
    </location>
    <ligand>
        <name>ATP</name>
        <dbReference type="ChEBI" id="CHEBI:30616"/>
    </ligand>
</feature>
<feature type="binding site" evidence="8">
    <location>
        <position position="192"/>
    </location>
    <ligand>
        <name>ATP</name>
        <dbReference type="ChEBI" id="CHEBI:30616"/>
    </ligand>
</feature>
<dbReference type="GO" id="GO:0030145">
    <property type="term" value="F:manganese ion binding"/>
    <property type="evidence" value="ECO:0007669"/>
    <property type="project" value="UniProtKB-UniRule"/>
</dbReference>
<evidence type="ECO:0000313" key="9">
    <source>
        <dbReference type="EMBL" id="MBB5537333.1"/>
    </source>
</evidence>
<comment type="catalytic activity">
    <reaction evidence="8">
        <text>L-tyrosyl-[protein] + UTP = O-(5'-uridylyl)-L-tyrosyl-[protein] + diphosphate</text>
        <dbReference type="Rhea" id="RHEA:83887"/>
        <dbReference type="Rhea" id="RHEA-COMP:10136"/>
        <dbReference type="Rhea" id="RHEA-COMP:20238"/>
        <dbReference type="ChEBI" id="CHEBI:33019"/>
        <dbReference type="ChEBI" id="CHEBI:46398"/>
        <dbReference type="ChEBI" id="CHEBI:46858"/>
        <dbReference type="ChEBI" id="CHEBI:90602"/>
    </reaction>
</comment>
<dbReference type="AlphaFoldDB" id="A0A7W8XB32"/>
<organism evidence="9 10">
    <name type="scientific">Rhizobium giardinii</name>
    <dbReference type="NCBI Taxonomy" id="56731"/>
    <lineage>
        <taxon>Bacteria</taxon>
        <taxon>Pseudomonadati</taxon>
        <taxon>Pseudomonadota</taxon>
        <taxon>Alphaproteobacteria</taxon>
        <taxon>Hyphomicrobiales</taxon>
        <taxon>Rhizobiaceae</taxon>
        <taxon>Rhizobium/Agrobacterium group</taxon>
        <taxon>Rhizobium</taxon>
    </lineage>
</organism>
<feature type="binding site" evidence="8">
    <location>
        <position position="271"/>
    </location>
    <ligand>
        <name>Mg(2+)</name>
        <dbReference type="ChEBI" id="CHEBI:18420"/>
    </ligand>
</feature>
<evidence type="ECO:0000256" key="5">
    <source>
        <dbReference type="ARBA" id="ARBA00022741"/>
    </source>
</evidence>
<dbReference type="PANTHER" id="PTHR32057:SF14">
    <property type="entry name" value="PROTEIN ADENYLYLTRANSFERASE SELO, MITOCHONDRIAL"/>
    <property type="match status" value="1"/>
</dbReference>
<keyword evidence="10" id="KW-1185">Reference proteome</keyword>
<comment type="caution">
    <text evidence="9">The sequence shown here is derived from an EMBL/GenBank/DDBJ whole genome shotgun (WGS) entry which is preliminary data.</text>
</comment>
<dbReference type="EMBL" id="JACHBK010000009">
    <property type="protein sequence ID" value="MBB5537333.1"/>
    <property type="molecule type" value="Genomic_DNA"/>
</dbReference>
<evidence type="ECO:0000256" key="6">
    <source>
        <dbReference type="ARBA" id="ARBA00022840"/>
    </source>
</evidence>
<protein>
    <recommendedName>
        <fullName evidence="8">Protein nucleotidyltransferase YdiU</fullName>
        <ecNumber evidence="8">2.7.7.-</ecNumber>
    </recommendedName>
    <alternativeName>
        <fullName evidence="8">Protein adenylyltransferase YdiU</fullName>
        <ecNumber evidence="8">2.7.7.108</ecNumber>
    </alternativeName>
    <alternativeName>
        <fullName evidence="8">Protein uridylyltransferase YdiU</fullName>
        <ecNumber evidence="8">2.7.7.-</ecNumber>
    </alternativeName>
</protein>
<evidence type="ECO:0000256" key="4">
    <source>
        <dbReference type="ARBA" id="ARBA00022723"/>
    </source>
</evidence>
<feature type="binding site" evidence="8">
    <location>
        <position position="134"/>
    </location>
    <ligand>
        <name>ATP</name>
        <dbReference type="ChEBI" id="CHEBI:30616"/>
    </ligand>
</feature>
<comment type="catalytic activity">
    <reaction evidence="8">
        <text>L-threonyl-[protein] + ATP = 3-O-(5'-adenylyl)-L-threonyl-[protein] + diphosphate</text>
        <dbReference type="Rhea" id="RHEA:54292"/>
        <dbReference type="Rhea" id="RHEA-COMP:11060"/>
        <dbReference type="Rhea" id="RHEA-COMP:13847"/>
        <dbReference type="ChEBI" id="CHEBI:30013"/>
        <dbReference type="ChEBI" id="CHEBI:30616"/>
        <dbReference type="ChEBI" id="CHEBI:33019"/>
        <dbReference type="ChEBI" id="CHEBI:138113"/>
        <dbReference type="EC" id="2.7.7.108"/>
    </reaction>
</comment>
<comment type="catalytic activity">
    <reaction evidence="8">
        <text>L-seryl-[protein] + ATP = 3-O-(5'-adenylyl)-L-seryl-[protein] + diphosphate</text>
        <dbReference type="Rhea" id="RHEA:58120"/>
        <dbReference type="Rhea" id="RHEA-COMP:9863"/>
        <dbReference type="Rhea" id="RHEA-COMP:15073"/>
        <dbReference type="ChEBI" id="CHEBI:29999"/>
        <dbReference type="ChEBI" id="CHEBI:30616"/>
        <dbReference type="ChEBI" id="CHEBI:33019"/>
        <dbReference type="ChEBI" id="CHEBI:142516"/>
        <dbReference type="EC" id="2.7.7.108"/>
    </reaction>
</comment>
<feature type="binding site" evidence="8">
    <location>
        <position position="271"/>
    </location>
    <ligand>
        <name>ATP</name>
        <dbReference type="ChEBI" id="CHEBI:30616"/>
    </ligand>
</feature>
<reference evidence="9 10" key="1">
    <citation type="submission" date="2020-08" db="EMBL/GenBank/DDBJ databases">
        <title>Genomic Encyclopedia of Type Strains, Phase IV (KMG-V): Genome sequencing to study the core and pangenomes of soil and plant-associated prokaryotes.</title>
        <authorList>
            <person name="Whitman W."/>
        </authorList>
    </citation>
    <scope>NUCLEOTIDE SEQUENCE [LARGE SCALE GENOMIC DNA]</scope>
    <source>
        <strain evidence="9 10">SEMIA 4084</strain>
    </source>
</reference>
<sequence length="504" mass="54922">MDHTQPKSERTTAVAPIPFDNSYARLPAHFLARVHPTPVAEPWLIKFNRPLAEELGLNADALERDGAQVFSGNSVPEGAEPLGMAYAGHQFGQFVPLLGDGRAILLGEVIDRNGVRRDIQLKGAGKTPYSRRGDGRAALGPVLREYIVSEAMHALGIPATRALAAVVTGEPVYRERVLPGAVFTRVAASHIRVGTFQFLAARGDTEGVKTLADYVIDRHYPQIKGQERPYLALLETVAERQAALIARWLGVGFIHGVMNTDNCAISGETIDFGPCAFLDAYDPAKVFSSIDQGGRYAYASQPAIGQWNLARLAETLLPLLDPEPSEAVNLANDVIAGYGPRFQTHWLAGMKAKIGLIGEEDGDLDLVQGLLRQMKEGQADFTLTFRRLADVAESDTAEHAFAATFSDPTALGPWLAEWRARLSREAQATPRERAQAMRLVNPAYIPRNHRIEQAIRAAEDDGDFSLFEALLSVLAKPYEEQPGFSAYAAPPAPAEEVFRTFCGT</sequence>
<keyword evidence="5 8" id="KW-0547">Nucleotide-binding</keyword>
<feature type="binding site" evidence="8">
    <location>
        <position position="101"/>
    </location>
    <ligand>
        <name>ATP</name>
        <dbReference type="ChEBI" id="CHEBI:30616"/>
    </ligand>
</feature>
<keyword evidence="4 8" id="KW-0479">Metal-binding</keyword>
<dbReference type="Proteomes" id="UP000585507">
    <property type="component" value="Unassembled WGS sequence"/>
</dbReference>
<feature type="binding site" evidence="8">
    <location>
        <position position="135"/>
    </location>
    <ligand>
        <name>ATP</name>
        <dbReference type="ChEBI" id="CHEBI:30616"/>
    </ligand>
</feature>
<keyword evidence="2 8" id="KW-0808">Transferase</keyword>
<dbReference type="HAMAP" id="MF_00692">
    <property type="entry name" value="SelO"/>
    <property type="match status" value="1"/>
</dbReference>
<evidence type="ECO:0000256" key="3">
    <source>
        <dbReference type="ARBA" id="ARBA00022695"/>
    </source>
</evidence>
<feature type="binding site" evidence="8">
    <location>
        <position position="262"/>
    </location>
    <ligand>
        <name>Mg(2+)</name>
        <dbReference type="ChEBI" id="CHEBI:18420"/>
    </ligand>
</feature>
<dbReference type="GO" id="GO:0005524">
    <property type="term" value="F:ATP binding"/>
    <property type="evidence" value="ECO:0007669"/>
    <property type="project" value="UniProtKB-UniRule"/>
</dbReference>
<comment type="function">
    <text evidence="8">Nucleotidyltransferase involved in the post-translational modification of proteins. It can catalyze the addition of adenosine monophosphate (AMP) or uridine monophosphate (UMP) to a protein, resulting in modifications known as AMPylation and UMPylation.</text>
</comment>
<dbReference type="EC" id="2.7.7.-" evidence="8"/>
<dbReference type="GO" id="GO:0000287">
    <property type="term" value="F:magnesium ion binding"/>
    <property type="evidence" value="ECO:0007669"/>
    <property type="project" value="UniProtKB-UniRule"/>
</dbReference>
<dbReference type="Pfam" id="PF02696">
    <property type="entry name" value="SelO"/>
    <property type="match status" value="1"/>
</dbReference>
<accession>A0A7W8XB32</accession>
<comment type="catalytic activity">
    <reaction evidence="8">
        <text>L-seryl-[protein] + UTP = O-(5'-uridylyl)-L-seryl-[protein] + diphosphate</text>
        <dbReference type="Rhea" id="RHEA:64604"/>
        <dbReference type="Rhea" id="RHEA-COMP:9863"/>
        <dbReference type="Rhea" id="RHEA-COMP:16635"/>
        <dbReference type="ChEBI" id="CHEBI:29999"/>
        <dbReference type="ChEBI" id="CHEBI:33019"/>
        <dbReference type="ChEBI" id="CHEBI:46398"/>
        <dbReference type="ChEBI" id="CHEBI:156051"/>
    </reaction>
</comment>
<name>A0A7W8XB32_9HYPH</name>
<keyword evidence="6 8" id="KW-0067">ATP-binding</keyword>
<feature type="binding site" evidence="8">
    <location>
        <position position="102"/>
    </location>
    <ligand>
        <name>ATP</name>
        <dbReference type="ChEBI" id="CHEBI:30616"/>
    </ligand>
</feature>
<feature type="binding site" evidence="8">
    <location>
        <position position="99"/>
    </location>
    <ligand>
        <name>ATP</name>
        <dbReference type="ChEBI" id="CHEBI:30616"/>
    </ligand>
</feature>
<evidence type="ECO:0000256" key="1">
    <source>
        <dbReference type="ARBA" id="ARBA00009747"/>
    </source>
</evidence>
<evidence type="ECO:0000256" key="8">
    <source>
        <dbReference type="HAMAP-Rule" id="MF_00692"/>
    </source>
</evidence>
<comment type="catalytic activity">
    <reaction evidence="8">
        <text>L-histidyl-[protein] + UTP = N(tele)-(5'-uridylyl)-L-histidyl-[protein] + diphosphate</text>
        <dbReference type="Rhea" id="RHEA:83891"/>
        <dbReference type="Rhea" id="RHEA-COMP:9745"/>
        <dbReference type="Rhea" id="RHEA-COMP:20239"/>
        <dbReference type="ChEBI" id="CHEBI:29979"/>
        <dbReference type="ChEBI" id="CHEBI:33019"/>
        <dbReference type="ChEBI" id="CHEBI:46398"/>
        <dbReference type="ChEBI" id="CHEBI:233474"/>
    </reaction>
</comment>
<comment type="catalytic activity">
    <reaction evidence="8">
        <text>L-tyrosyl-[protein] + ATP = O-(5'-adenylyl)-L-tyrosyl-[protein] + diphosphate</text>
        <dbReference type="Rhea" id="RHEA:54288"/>
        <dbReference type="Rhea" id="RHEA-COMP:10136"/>
        <dbReference type="Rhea" id="RHEA-COMP:13846"/>
        <dbReference type="ChEBI" id="CHEBI:30616"/>
        <dbReference type="ChEBI" id="CHEBI:33019"/>
        <dbReference type="ChEBI" id="CHEBI:46858"/>
        <dbReference type="ChEBI" id="CHEBI:83624"/>
        <dbReference type="EC" id="2.7.7.108"/>
    </reaction>
</comment>
<proteinExistence type="inferred from homology"/>
<dbReference type="RefSeq" id="WP_051108450.1">
    <property type="nucleotide sequence ID" value="NZ_JACHBK010000009.1"/>
</dbReference>
<dbReference type="InterPro" id="IPR003846">
    <property type="entry name" value="SelO"/>
</dbReference>
<evidence type="ECO:0000256" key="7">
    <source>
        <dbReference type="ARBA" id="ARBA00022842"/>
    </source>
</evidence>
<feature type="active site" description="Proton acceptor" evidence="8">
    <location>
        <position position="261"/>
    </location>
</feature>
<keyword evidence="7 8" id="KW-0460">Magnesium</keyword>
<comment type="similarity">
    <text evidence="1 8">Belongs to the SELO family.</text>
</comment>
<dbReference type="PANTHER" id="PTHR32057">
    <property type="entry name" value="PROTEIN ADENYLYLTRANSFERASE SELO, MITOCHONDRIAL"/>
    <property type="match status" value="1"/>
</dbReference>
<gene>
    <name evidence="8" type="primary">ydiU</name>
    <name evidence="8" type="synonym">selO</name>
    <name evidence="9" type="ORF">GGD55_004049</name>
</gene>
<evidence type="ECO:0000256" key="2">
    <source>
        <dbReference type="ARBA" id="ARBA00022679"/>
    </source>
</evidence>
<comment type="cofactor">
    <cofactor evidence="8">
        <name>Mg(2+)</name>
        <dbReference type="ChEBI" id="CHEBI:18420"/>
    </cofactor>
    <cofactor evidence="8">
        <name>Mn(2+)</name>
        <dbReference type="ChEBI" id="CHEBI:29035"/>
    </cofactor>
</comment>
<keyword evidence="8" id="KW-0464">Manganese</keyword>
<dbReference type="NCBIfam" id="NF000658">
    <property type="entry name" value="PRK00029.1"/>
    <property type="match status" value="1"/>
</dbReference>
<evidence type="ECO:0000313" key="10">
    <source>
        <dbReference type="Proteomes" id="UP000585507"/>
    </source>
</evidence>